<evidence type="ECO:0000256" key="1">
    <source>
        <dbReference type="ARBA" id="ARBA00010688"/>
    </source>
</evidence>
<dbReference type="Pfam" id="PF00294">
    <property type="entry name" value="PfkB"/>
    <property type="match status" value="1"/>
</dbReference>
<feature type="domain" description="Carbohydrate kinase PfkB" evidence="6">
    <location>
        <begin position="10"/>
        <end position="306"/>
    </location>
</feature>
<dbReference type="InterPro" id="IPR011611">
    <property type="entry name" value="PfkB_dom"/>
</dbReference>
<proteinExistence type="inferred from homology"/>
<keyword evidence="8" id="KW-1185">Reference proteome</keyword>
<dbReference type="EMBL" id="JACKXD010000001">
    <property type="protein sequence ID" value="MBB6644905.1"/>
    <property type="molecule type" value="Genomic_DNA"/>
</dbReference>
<evidence type="ECO:0000259" key="6">
    <source>
        <dbReference type="Pfam" id="PF00294"/>
    </source>
</evidence>
<keyword evidence="2" id="KW-0808">Transferase</keyword>
<dbReference type="PROSITE" id="PS00584">
    <property type="entry name" value="PFKB_KINASES_2"/>
    <property type="match status" value="1"/>
</dbReference>
<dbReference type="PANTHER" id="PTHR43085:SF1">
    <property type="entry name" value="PSEUDOURIDINE KINASE-RELATED"/>
    <property type="match status" value="1"/>
</dbReference>
<reference evidence="7 8" key="1">
    <citation type="submission" date="2020-08" db="EMBL/GenBank/DDBJ databases">
        <authorList>
            <person name="Seo M.-J."/>
        </authorList>
    </citation>
    <scope>NUCLEOTIDE SEQUENCE [LARGE SCALE GENOMIC DNA]</scope>
    <source>
        <strain evidence="7 8">MBLA0160</strain>
    </source>
</reference>
<dbReference type="SUPFAM" id="SSF53613">
    <property type="entry name" value="Ribokinase-like"/>
    <property type="match status" value="1"/>
</dbReference>
<dbReference type="InterPro" id="IPR050306">
    <property type="entry name" value="PfkB_Carbo_kinase"/>
</dbReference>
<name>A0A7J9SDB4_9EURY</name>
<dbReference type="AlphaFoldDB" id="A0A7J9SDB4"/>
<evidence type="ECO:0000256" key="2">
    <source>
        <dbReference type="ARBA" id="ARBA00022679"/>
    </source>
</evidence>
<evidence type="ECO:0000256" key="5">
    <source>
        <dbReference type="ARBA" id="ARBA00022840"/>
    </source>
</evidence>
<sequence>MNVTDDDAPDILVAGECLVDFLPDRPGALPTVEQFTRRAGGAPANVAVRLADLGAAPWFWTRIGDDAFGAFLAETLESAGLPDRFVETDPDAKTALAFVAHDENADREFSFYRENTADTRFSTGAVPDEALDAVAWVVSGGLCLSAEPARTAMFDLLDRAGDRDCTVVFDPNARPEQWDGGFPDAFEAACAAADVVKATPADLGAAGVEGSPDALLDAVLERGPHTALLTLGEAGATARATEDAPWGPAEAAHPGYEVDVVDTTGAGDAFTAGAVRGLADGLGLAGALSFGNAAAAATTTEPGAIDADVDPSVVDRLRAE</sequence>
<gene>
    <name evidence="7" type="ORF">H5V44_01075</name>
</gene>
<keyword evidence="4 7" id="KW-0418">Kinase</keyword>
<evidence type="ECO:0000256" key="4">
    <source>
        <dbReference type="ARBA" id="ARBA00022777"/>
    </source>
</evidence>
<protein>
    <submittedName>
        <fullName evidence="7">Carbohydrate kinase</fullName>
    </submittedName>
</protein>
<dbReference type="RefSeq" id="WP_185191288.1">
    <property type="nucleotide sequence ID" value="NZ_JACKXD010000001.1"/>
</dbReference>
<keyword evidence="5" id="KW-0067">ATP-binding</keyword>
<dbReference type="GO" id="GO:0005524">
    <property type="term" value="F:ATP binding"/>
    <property type="evidence" value="ECO:0007669"/>
    <property type="project" value="UniProtKB-KW"/>
</dbReference>
<dbReference type="InterPro" id="IPR002173">
    <property type="entry name" value="Carboh/pur_kinase_PfkB_CS"/>
</dbReference>
<comment type="caution">
    <text evidence="7">The sequence shown here is derived from an EMBL/GenBank/DDBJ whole genome shotgun (WGS) entry which is preliminary data.</text>
</comment>
<keyword evidence="3" id="KW-0547">Nucleotide-binding</keyword>
<comment type="similarity">
    <text evidence="1">Belongs to the carbohydrate kinase PfkB family.</text>
</comment>
<accession>A0A7J9SDB4</accession>
<dbReference type="Proteomes" id="UP000546257">
    <property type="component" value="Unassembled WGS sequence"/>
</dbReference>
<dbReference type="InterPro" id="IPR029056">
    <property type="entry name" value="Ribokinase-like"/>
</dbReference>
<dbReference type="PANTHER" id="PTHR43085">
    <property type="entry name" value="HEXOKINASE FAMILY MEMBER"/>
    <property type="match status" value="1"/>
</dbReference>
<evidence type="ECO:0000256" key="3">
    <source>
        <dbReference type="ARBA" id="ARBA00022741"/>
    </source>
</evidence>
<dbReference type="Gene3D" id="3.40.1190.20">
    <property type="match status" value="1"/>
</dbReference>
<evidence type="ECO:0000313" key="8">
    <source>
        <dbReference type="Proteomes" id="UP000546257"/>
    </source>
</evidence>
<dbReference type="GO" id="GO:0016301">
    <property type="term" value="F:kinase activity"/>
    <property type="evidence" value="ECO:0007669"/>
    <property type="project" value="UniProtKB-KW"/>
</dbReference>
<evidence type="ECO:0000313" key="7">
    <source>
        <dbReference type="EMBL" id="MBB6644905.1"/>
    </source>
</evidence>
<organism evidence="7 8">
    <name type="scientific">Halobellus ruber</name>
    <dbReference type="NCBI Taxonomy" id="2761102"/>
    <lineage>
        <taxon>Archaea</taxon>
        <taxon>Methanobacteriati</taxon>
        <taxon>Methanobacteriota</taxon>
        <taxon>Stenosarchaea group</taxon>
        <taxon>Halobacteria</taxon>
        <taxon>Halobacteriales</taxon>
        <taxon>Haloferacaceae</taxon>
        <taxon>Halobellus</taxon>
    </lineage>
</organism>
<dbReference type="PROSITE" id="PS00583">
    <property type="entry name" value="PFKB_KINASES_1"/>
    <property type="match status" value="1"/>
</dbReference>